<feature type="transmembrane region" description="Helical" evidence="2">
    <location>
        <begin position="464"/>
        <end position="487"/>
    </location>
</feature>
<feature type="compositionally biased region" description="Pro residues" evidence="1">
    <location>
        <begin position="175"/>
        <end position="195"/>
    </location>
</feature>
<feature type="transmembrane region" description="Helical" evidence="2">
    <location>
        <begin position="729"/>
        <end position="752"/>
    </location>
</feature>
<dbReference type="Pfam" id="PF11915">
    <property type="entry name" value="DUF3433"/>
    <property type="match status" value="2"/>
</dbReference>
<evidence type="ECO:0000313" key="3">
    <source>
        <dbReference type="EMBL" id="KAF2842436.1"/>
    </source>
</evidence>
<keyword evidence="2" id="KW-1133">Transmembrane helix</keyword>
<comment type="caution">
    <text evidence="3">The sequence shown here is derived from an EMBL/GenBank/DDBJ whole genome shotgun (WGS) entry which is preliminary data.</text>
</comment>
<feature type="transmembrane region" description="Helical" evidence="2">
    <location>
        <begin position="411"/>
        <end position="430"/>
    </location>
</feature>
<organism evidence="3 4">
    <name type="scientific">Patellaria atrata CBS 101060</name>
    <dbReference type="NCBI Taxonomy" id="1346257"/>
    <lineage>
        <taxon>Eukaryota</taxon>
        <taxon>Fungi</taxon>
        <taxon>Dikarya</taxon>
        <taxon>Ascomycota</taxon>
        <taxon>Pezizomycotina</taxon>
        <taxon>Dothideomycetes</taxon>
        <taxon>Dothideomycetes incertae sedis</taxon>
        <taxon>Patellariales</taxon>
        <taxon>Patellariaceae</taxon>
        <taxon>Patellaria</taxon>
    </lineage>
</organism>
<dbReference type="InterPro" id="IPR021840">
    <property type="entry name" value="DUF3433"/>
</dbReference>
<feature type="transmembrane region" description="Helical" evidence="2">
    <location>
        <begin position="29"/>
        <end position="50"/>
    </location>
</feature>
<keyword evidence="2" id="KW-0812">Transmembrane</keyword>
<proteinExistence type="predicted"/>
<dbReference type="AlphaFoldDB" id="A0A9P4SGE2"/>
<evidence type="ECO:0000256" key="2">
    <source>
        <dbReference type="SAM" id="Phobius"/>
    </source>
</evidence>
<keyword evidence="4" id="KW-1185">Reference proteome</keyword>
<dbReference type="OrthoDB" id="5428901at2759"/>
<name>A0A9P4SGE2_9PEZI</name>
<keyword evidence="2" id="KW-0472">Membrane</keyword>
<accession>A0A9P4SGE2</accession>
<feature type="transmembrane region" description="Helical" evidence="2">
    <location>
        <begin position="591"/>
        <end position="612"/>
    </location>
</feature>
<feature type="region of interest" description="Disordered" evidence="1">
    <location>
        <begin position="165"/>
        <end position="240"/>
    </location>
</feature>
<sequence length="801" mass="87261">MAKEADQTVYAVADTHNSPPSRRNCYRPWILRVPSLILITLITLALLAVVEYEARTLPRKARIGGADVVDRTAEVLDKRSNVLGLNAGDSDVVRQIIQRQEVTDPLIPSPSPTPAPIEETPSVTDDTTFIASTPQWTDLVDETVTQTLLPTETDFVDVTVVIDPVLPTPTVGNPTPDPTPDPSPAPDADPSPSADPSPGTDLSPGADPSPGSNPTPTFPPSSTPPGYAPSSYFPSETQVLPVDTPVPTTFTTSLEVVLTTDTQGNVIPVASSGNEFMFSTNSAGRVVPISSLIADIQYTTNSLGSTIPILVATRTATADASTATDGTGASNTRRVLVWNFKTTFLGAYLPVLVAIFYRDIWNAVFATTKLIEPFSQLARPGGATAKDTLCAYYLSTNLAWEPVQGFWKGHWVILMSSFTFFLVSFIPSIASETFYFDTDYENCPIRKPGSKNPCWPPRLTVDPIVARILEAFLIFTAIMTIGVMVLLCRRNTGVYSDPSSIASVATLFHHPEVMDDFCSMDPYSPSSKMREHLRNKNYRLGEYQAADGVIRYGIIPAEPHDASYRGVPEFDNNPHNFEDSQKWDHTKRASIIEDVLFGFLLIGVLALLIAYFKDGSKSSFNNFFNSNGFGPKFIMTTLGSIIAGQWKRLERDTHTLAPFLRLSRPTPSHPSHTLLTTRHTLPITSILPLLRHHYPFAALLALLALLSELFVLALVGVPYTTGQFKKEMLLCFYISFALLGLMLIVLVALIVWRRGLPILPRNPDTLGGVGSYLCAGGLGVERVGTGVEGMPVGEVGDGYTY</sequence>
<feature type="compositionally biased region" description="Pro residues" evidence="1">
    <location>
        <begin position="211"/>
        <end position="227"/>
    </location>
</feature>
<reference evidence="3" key="1">
    <citation type="journal article" date="2020" name="Stud. Mycol.">
        <title>101 Dothideomycetes genomes: a test case for predicting lifestyles and emergence of pathogens.</title>
        <authorList>
            <person name="Haridas S."/>
            <person name="Albert R."/>
            <person name="Binder M."/>
            <person name="Bloem J."/>
            <person name="Labutti K."/>
            <person name="Salamov A."/>
            <person name="Andreopoulos B."/>
            <person name="Baker S."/>
            <person name="Barry K."/>
            <person name="Bills G."/>
            <person name="Bluhm B."/>
            <person name="Cannon C."/>
            <person name="Castanera R."/>
            <person name="Culley D."/>
            <person name="Daum C."/>
            <person name="Ezra D."/>
            <person name="Gonzalez J."/>
            <person name="Henrissat B."/>
            <person name="Kuo A."/>
            <person name="Liang C."/>
            <person name="Lipzen A."/>
            <person name="Lutzoni F."/>
            <person name="Magnuson J."/>
            <person name="Mondo S."/>
            <person name="Nolan M."/>
            <person name="Ohm R."/>
            <person name="Pangilinan J."/>
            <person name="Park H.-J."/>
            <person name="Ramirez L."/>
            <person name="Alfaro M."/>
            <person name="Sun H."/>
            <person name="Tritt A."/>
            <person name="Yoshinaga Y."/>
            <person name="Zwiers L.-H."/>
            <person name="Turgeon B."/>
            <person name="Goodwin S."/>
            <person name="Spatafora J."/>
            <person name="Crous P."/>
            <person name="Grigoriev I."/>
        </authorList>
    </citation>
    <scope>NUCLEOTIDE SEQUENCE</scope>
    <source>
        <strain evidence="3">CBS 101060</strain>
    </source>
</reference>
<dbReference type="EMBL" id="MU006090">
    <property type="protein sequence ID" value="KAF2842436.1"/>
    <property type="molecule type" value="Genomic_DNA"/>
</dbReference>
<dbReference type="Proteomes" id="UP000799429">
    <property type="component" value="Unassembled WGS sequence"/>
</dbReference>
<protein>
    <submittedName>
        <fullName evidence="3">Uncharacterized protein</fullName>
    </submittedName>
</protein>
<feature type="transmembrane region" description="Helical" evidence="2">
    <location>
        <begin position="696"/>
        <end position="717"/>
    </location>
</feature>
<dbReference type="PANTHER" id="PTHR37544:SF3">
    <property type="entry name" value="SPRAY"/>
    <property type="match status" value="1"/>
</dbReference>
<gene>
    <name evidence="3" type="ORF">M501DRAFT_417906</name>
</gene>
<evidence type="ECO:0000256" key="1">
    <source>
        <dbReference type="SAM" id="MobiDB-lite"/>
    </source>
</evidence>
<dbReference type="PANTHER" id="PTHR37544">
    <property type="entry name" value="SPRAY-RELATED"/>
    <property type="match status" value="1"/>
</dbReference>
<evidence type="ECO:0000313" key="4">
    <source>
        <dbReference type="Proteomes" id="UP000799429"/>
    </source>
</evidence>